<proteinExistence type="predicted"/>
<dbReference type="OrthoDB" id="8254464at2"/>
<keyword evidence="2" id="KW-1185">Reference proteome</keyword>
<reference evidence="1 2" key="1">
    <citation type="submission" date="2015-03" db="EMBL/GenBank/DDBJ databases">
        <title>Genome sequencing of Methylobacterium variabile DSM 16961.</title>
        <authorList>
            <person name="Chaudhry V."/>
            <person name="Patil P.B."/>
        </authorList>
    </citation>
    <scope>NUCLEOTIDE SEQUENCE [LARGE SCALE GENOMIC DNA]</scope>
    <source>
        <strain evidence="1 2">DSM 16961</strain>
    </source>
</reference>
<dbReference type="AlphaFoldDB" id="A0A0J6SRB7"/>
<dbReference type="Proteomes" id="UP000035955">
    <property type="component" value="Unassembled WGS sequence"/>
</dbReference>
<dbReference type="EMBL" id="LABY01000080">
    <property type="protein sequence ID" value="KMO37790.1"/>
    <property type="molecule type" value="Genomic_DNA"/>
</dbReference>
<evidence type="ECO:0008006" key="3">
    <source>
        <dbReference type="Google" id="ProtNLM"/>
    </source>
</evidence>
<sequence>MATATLAPPVSAPVVAPFPSAAVEADLRSELIEIVKSEAAIRGVALPPTPVAIGSTPFQIDSLVVVSILCIVEPLLGIELPENVVRTGGYRSVDQALVQLLPNIETFWKKRKGGK</sequence>
<dbReference type="PATRIC" id="fig|298794.3.peg.7283"/>
<evidence type="ECO:0000313" key="1">
    <source>
        <dbReference type="EMBL" id="KMO37790.1"/>
    </source>
</evidence>
<comment type="caution">
    <text evidence="1">The sequence shown here is derived from an EMBL/GenBank/DDBJ whole genome shotgun (WGS) entry which is preliminary data.</text>
</comment>
<dbReference type="RefSeq" id="WP_048444551.1">
    <property type="nucleotide sequence ID" value="NZ_LABY01000080.1"/>
</dbReference>
<accession>A0A0J6SRB7</accession>
<organism evidence="1 2">
    <name type="scientific">Methylobacterium variabile</name>
    <dbReference type="NCBI Taxonomy" id="298794"/>
    <lineage>
        <taxon>Bacteria</taxon>
        <taxon>Pseudomonadati</taxon>
        <taxon>Pseudomonadota</taxon>
        <taxon>Alphaproteobacteria</taxon>
        <taxon>Hyphomicrobiales</taxon>
        <taxon>Methylobacteriaceae</taxon>
        <taxon>Methylobacterium</taxon>
    </lineage>
</organism>
<gene>
    <name evidence="1" type="ORF">VQ02_12690</name>
</gene>
<protein>
    <recommendedName>
        <fullName evidence="3">Carrier domain-containing protein</fullName>
    </recommendedName>
</protein>
<evidence type="ECO:0000313" key="2">
    <source>
        <dbReference type="Proteomes" id="UP000035955"/>
    </source>
</evidence>
<name>A0A0J6SRB7_9HYPH</name>